<organism evidence="1 2">
    <name type="scientific">Roseateles depolymerans</name>
    <dbReference type="NCBI Taxonomy" id="76731"/>
    <lineage>
        <taxon>Bacteria</taxon>
        <taxon>Pseudomonadati</taxon>
        <taxon>Pseudomonadota</taxon>
        <taxon>Betaproteobacteria</taxon>
        <taxon>Burkholderiales</taxon>
        <taxon>Sphaerotilaceae</taxon>
        <taxon>Roseateles</taxon>
    </lineage>
</organism>
<reference evidence="1 2" key="1">
    <citation type="submission" date="2017-08" db="EMBL/GenBank/DDBJ databases">
        <title>Infants hospitalized years apart are colonized by the same room-sourced microbial strains.</title>
        <authorList>
            <person name="Brooks B."/>
            <person name="Olm M.R."/>
            <person name="Firek B.A."/>
            <person name="Baker R."/>
            <person name="Thomas B.C."/>
            <person name="Morowitz M.J."/>
            <person name="Banfield J.F."/>
        </authorList>
    </citation>
    <scope>NUCLEOTIDE SEQUENCE [LARGE SCALE GENOMIC DNA]</scope>
    <source>
        <strain evidence="1">S2_012_000_R2_81</strain>
    </source>
</reference>
<evidence type="ECO:0000313" key="1">
    <source>
        <dbReference type="EMBL" id="PZP34358.1"/>
    </source>
</evidence>
<accession>A0A2W5DUL4</accession>
<gene>
    <name evidence="1" type="ORF">DI603_05200</name>
</gene>
<name>A0A2W5DUL4_9BURK</name>
<comment type="caution">
    <text evidence="1">The sequence shown here is derived from an EMBL/GenBank/DDBJ whole genome shotgun (WGS) entry which is preliminary data.</text>
</comment>
<dbReference type="Proteomes" id="UP000249633">
    <property type="component" value="Unassembled WGS sequence"/>
</dbReference>
<proteinExistence type="predicted"/>
<sequence>MNAVAESSPYYFGTSLGLNHVSNLYRTASAGDSDTVTSLGLLGGLDQQIGRQRLTVDGSLQNNRYASNSNLNNSSYSLHSGLDWQTVGRLSGSLNVTSSRALADYNIGNGITPIFDKNTQRDNEYSAVARLGVATRYTVEAGFTRRTHDFSAVQYAQLAYRQNAGSLGLYAMPGGNLRVGLALRHTEGQNPTYPTGLTFNPTIPAFEVVYSPNDYRRNDVDLTLNWNTGGASTLNARISASRTNNSLSQLNDFSGTTGALGWTWQALNKLQLSAQFARDSGQETQVRASDVNRVYTSWQFGALYAMTGKLSLNASLNGSRSTKANDANTPIADNYELNHSQTLGLRWAYSRSFNMGCQYNRASRNASVAQYSYSANSFGCTGQAIFY</sequence>
<dbReference type="EMBL" id="QFOD01000004">
    <property type="protein sequence ID" value="PZP34358.1"/>
    <property type="molecule type" value="Genomic_DNA"/>
</dbReference>
<evidence type="ECO:0000313" key="2">
    <source>
        <dbReference type="Proteomes" id="UP000249633"/>
    </source>
</evidence>
<dbReference type="SUPFAM" id="SSF56935">
    <property type="entry name" value="Porins"/>
    <property type="match status" value="1"/>
</dbReference>
<protein>
    <submittedName>
        <fullName evidence="1">Uncharacterized protein</fullName>
    </submittedName>
</protein>
<dbReference type="AlphaFoldDB" id="A0A2W5DUL4"/>